<dbReference type="Proteomes" id="UP000031546">
    <property type="component" value="Unassembled WGS sequence"/>
</dbReference>
<reference evidence="5 7" key="4">
    <citation type="submission" date="2022-12" db="EMBL/GenBank/DDBJ databases">
        <title>Genome analysis and biological profiling of marine Salinicoccus roseus MOSEL-ME25.</title>
        <authorList>
            <person name="Mirza F.T."/>
            <person name="Xie Y."/>
            <person name="Shinwari Z.K."/>
        </authorList>
    </citation>
    <scope>NUCLEOTIDE SEQUENCE [LARGE SCALE GENOMIC DNA]</scope>
    <source>
        <strain evidence="5 7">MOSEL-ME25</strain>
    </source>
</reference>
<proteinExistence type="predicted"/>
<dbReference type="AlphaFoldDB" id="A0A0C2HI05"/>
<dbReference type="GO" id="GO:0009073">
    <property type="term" value="P:aromatic amino acid family biosynthetic process"/>
    <property type="evidence" value="ECO:0007669"/>
    <property type="project" value="InterPro"/>
</dbReference>
<protein>
    <submittedName>
        <fullName evidence="4">3-deoxy-7-phosphoheptulonate synthase</fullName>
        <ecNumber evidence="5">2.5.1.54</ecNumber>
    </submittedName>
</protein>
<feature type="domain" description="DAHP synthetase I/KDSA" evidence="2">
    <location>
        <begin position="87"/>
        <end position="324"/>
    </location>
</feature>
<evidence type="ECO:0000259" key="2">
    <source>
        <dbReference type="Pfam" id="PF00793"/>
    </source>
</evidence>
<dbReference type="OrthoDB" id="9780456at2"/>
<dbReference type="InterPro" id="IPR013785">
    <property type="entry name" value="Aldolase_TIM"/>
</dbReference>
<dbReference type="EC" id="2.5.1.54" evidence="5"/>
<evidence type="ECO:0000313" key="5">
    <source>
        <dbReference type="EMBL" id="MDB0580022.1"/>
    </source>
</evidence>
<accession>A0A0C2HI05</accession>
<evidence type="ECO:0000313" key="4">
    <source>
        <dbReference type="EMBL" id="KIH71284.1"/>
    </source>
</evidence>
<dbReference type="Pfam" id="PF18152">
    <property type="entry name" value="DAHP_snth_FXD"/>
    <property type="match status" value="1"/>
</dbReference>
<evidence type="ECO:0000256" key="1">
    <source>
        <dbReference type="ARBA" id="ARBA00022679"/>
    </source>
</evidence>
<reference evidence="7" key="2">
    <citation type="submission" date="2020-04" db="EMBL/GenBank/DDBJ databases">
        <title>Genome analysis and biological profiling of marine Cellulosimicrobium funkei MOSEL-ME6.</title>
        <authorList>
            <person name="Tanveer F."/>
            <person name="Xie Y."/>
            <person name="Shinwari Z.K."/>
        </authorList>
    </citation>
    <scope>NUCLEOTIDE SEQUENCE [LARGE SCALE GENOMIC DNA]</scope>
    <source>
        <strain evidence="7">MOSEL-ME25</strain>
    </source>
</reference>
<dbReference type="InterPro" id="IPR041071">
    <property type="entry name" value="DAHP_snth_FXD"/>
</dbReference>
<feature type="domain" description="DAHP synthase ferredoxin-like" evidence="3">
    <location>
        <begin position="1"/>
        <end position="66"/>
    </location>
</feature>
<evidence type="ECO:0000259" key="3">
    <source>
        <dbReference type="Pfam" id="PF18152"/>
    </source>
</evidence>
<dbReference type="GO" id="GO:0003849">
    <property type="term" value="F:3-deoxy-7-phosphoheptulonate synthase activity"/>
    <property type="evidence" value="ECO:0007669"/>
    <property type="project" value="UniProtKB-EC"/>
</dbReference>
<dbReference type="GeneID" id="77844785"/>
<organism evidence="4 6">
    <name type="scientific">Salinicoccus roseus</name>
    <dbReference type="NCBI Taxonomy" id="45670"/>
    <lineage>
        <taxon>Bacteria</taxon>
        <taxon>Bacillati</taxon>
        <taxon>Bacillota</taxon>
        <taxon>Bacilli</taxon>
        <taxon>Bacillales</taxon>
        <taxon>Staphylococcaceae</taxon>
        <taxon>Salinicoccus</taxon>
    </lineage>
</organism>
<keyword evidence="7" id="KW-1185">Reference proteome</keyword>
<dbReference type="InterPro" id="IPR052899">
    <property type="entry name" value="Class-I_DAHP_synthase"/>
</dbReference>
<reference evidence="5" key="3">
    <citation type="submission" date="2020-04" db="EMBL/GenBank/DDBJ databases">
        <authorList>
            <person name="Tanveer F."/>
            <person name="Xie Y."/>
            <person name="Shinwari Z.K."/>
        </authorList>
    </citation>
    <scope>NUCLEOTIDE SEQUENCE</scope>
    <source>
        <strain evidence="5">MOSEL-ME25</strain>
    </source>
</reference>
<dbReference type="Proteomes" id="UP000527860">
    <property type="component" value="Unassembled WGS sequence"/>
</dbReference>
<dbReference type="InterPro" id="IPR006268">
    <property type="entry name" value="DAHP_syn_2"/>
</dbReference>
<dbReference type="EMBL" id="JXII01000003">
    <property type="protein sequence ID" value="KIH71284.1"/>
    <property type="molecule type" value="Genomic_DNA"/>
</dbReference>
<dbReference type="NCBIfam" id="NF006421">
    <property type="entry name" value="PRK08673.1"/>
    <property type="match status" value="1"/>
</dbReference>
<keyword evidence="1 5" id="KW-0808">Transferase</keyword>
<dbReference type="GO" id="GO:0016832">
    <property type="term" value="F:aldehyde-lyase activity"/>
    <property type="evidence" value="ECO:0007669"/>
    <property type="project" value="InterPro"/>
</dbReference>
<dbReference type="PANTHER" id="PTHR43018:SF3">
    <property type="entry name" value="CARBOXYSOME FORMATION PROTEIN"/>
    <property type="match status" value="1"/>
</dbReference>
<dbReference type="InterPro" id="IPR006218">
    <property type="entry name" value="DAHP1/KDSA"/>
</dbReference>
<dbReference type="STRING" id="45670.SN16_04400"/>
<dbReference type="NCBIfam" id="TIGR01361">
    <property type="entry name" value="DAHP_synth_Bsub"/>
    <property type="match status" value="1"/>
</dbReference>
<name>A0A0C2HI05_9STAP</name>
<reference evidence="4 6" key="1">
    <citation type="submission" date="2015-01" db="EMBL/GenBank/DDBJ databases">
        <title>Genome sequences of high lactate-tolerant strain Salinicoccus roseus W12 with industrial interest.</title>
        <authorList>
            <person name="Wang H."/>
            <person name="Yu B."/>
        </authorList>
    </citation>
    <scope>NUCLEOTIDE SEQUENCE [LARGE SCALE GENOMIC DNA]</scope>
    <source>
        <strain evidence="4 6">W12</strain>
    </source>
</reference>
<sequence length="345" mass="37784">MIIHVAHGSKEKEIQELVKNIEAAGFGVNRSDGKNRTVIGLIGDTSRVTENDFAKYKIVDGVHRIQAPYKKANRQFHEDDSVIDIDGVKVGAENFLVCAGPCSVENEDDMVALGKKLKAAGANTFRGGAFKPRTSPYAFQGLGLEGLRILNVVKEETGLPIVSELMSTDYIDEFVESVDVIQVGARNMQNFDLLKAIGETDKPVLLKRGMSATMKEWLMSAEYVMAGGNDNVIFCERGVRTFETATRNTLDLQAVPVIQKESHLPIVIDPSHAAGVRHIIPSMAKAAVMSGANGLQIEVHEDPENAWSDGQQCLTPDEFSELMQTIDMLLEIEKKTATGKQIVQQ</sequence>
<evidence type="ECO:0000313" key="7">
    <source>
        <dbReference type="Proteomes" id="UP000527860"/>
    </source>
</evidence>
<comment type="caution">
    <text evidence="4">The sequence shown here is derived from an EMBL/GenBank/DDBJ whole genome shotgun (WGS) entry which is preliminary data.</text>
</comment>
<dbReference type="NCBIfam" id="NF009239">
    <property type="entry name" value="PRK12595.1"/>
    <property type="match status" value="1"/>
</dbReference>
<dbReference type="PANTHER" id="PTHR43018">
    <property type="entry name" value="PHOSPHO-2-DEHYDRO-3-DEOXYHEPTONATE ALDOLASE"/>
    <property type="match status" value="1"/>
</dbReference>
<dbReference type="Pfam" id="PF00793">
    <property type="entry name" value="DAHP_synth_1"/>
    <property type="match status" value="1"/>
</dbReference>
<dbReference type="Gene3D" id="3.30.70.1140">
    <property type="entry name" value="Phospho-2-dehydro-3-deoxyheptonate aldolase, domain 1"/>
    <property type="match status" value="1"/>
</dbReference>
<dbReference type="EMBL" id="JABEVU030000001">
    <property type="protein sequence ID" value="MDB0580022.1"/>
    <property type="molecule type" value="Genomic_DNA"/>
</dbReference>
<dbReference type="Gene3D" id="3.20.20.70">
    <property type="entry name" value="Aldolase class I"/>
    <property type="match status" value="1"/>
</dbReference>
<dbReference type="RefSeq" id="WP_040105395.1">
    <property type="nucleotide sequence ID" value="NZ_JABEVU030000001.1"/>
</dbReference>
<evidence type="ECO:0000313" key="6">
    <source>
        <dbReference type="Proteomes" id="UP000031546"/>
    </source>
</evidence>
<dbReference type="SUPFAM" id="SSF51569">
    <property type="entry name" value="Aldolase"/>
    <property type="match status" value="1"/>
</dbReference>
<gene>
    <name evidence="5" type="primary">aroF</name>
    <name evidence="5" type="ORF">F7P68_0005735</name>
    <name evidence="4" type="ORF">SN16_04400</name>
</gene>